<dbReference type="Pfam" id="PF24883">
    <property type="entry name" value="NPHP3_N"/>
    <property type="match status" value="1"/>
</dbReference>
<gene>
    <name evidence="3" type="ORF">EXIGLDRAFT_658249</name>
</gene>
<dbReference type="AlphaFoldDB" id="A0A165BY58"/>
<dbReference type="EMBL" id="KV426390">
    <property type="protein sequence ID" value="KZV81465.1"/>
    <property type="molecule type" value="Genomic_DNA"/>
</dbReference>
<dbReference type="InParanoid" id="A0A165BY58"/>
<sequence>MTSAAICNALKDVKDESKLNGLRAPIDELKRVLEDTRSCVVRARAHPPGFISKCKQVLTGVGKYDAEVQQLGARLDSAAQRFDIAINMQEIELLATLADWSQKQQQRLDEINRNARLDRLRQLLQPLHDARFDAEAAPRPCVKDTCTDALQRIDTWISSDAPSGFWLIGPLGAGKSTIARSVSDALSEKKRLLASFFVSVSHAESSDPKRIVHSLAFQMAQILPREFHDTLHDALQNQPDIVSRPVREQIRHLLASPLQAIPLMAFLTSFVVVLDGLDQC</sequence>
<proteinExistence type="predicted"/>
<accession>A0A165BY58</accession>
<feature type="non-terminal residue" evidence="3">
    <location>
        <position position="280"/>
    </location>
</feature>
<dbReference type="Gene3D" id="3.40.50.300">
    <property type="entry name" value="P-loop containing nucleotide triphosphate hydrolases"/>
    <property type="match status" value="1"/>
</dbReference>
<dbReference type="InterPro" id="IPR056884">
    <property type="entry name" value="NPHP3-like_N"/>
</dbReference>
<dbReference type="SUPFAM" id="SSF52540">
    <property type="entry name" value="P-loop containing nucleoside triphosphate hydrolases"/>
    <property type="match status" value="1"/>
</dbReference>
<dbReference type="PANTHER" id="PTHR10039">
    <property type="entry name" value="AMELOGENIN"/>
    <property type="match status" value="1"/>
</dbReference>
<evidence type="ECO:0000259" key="2">
    <source>
        <dbReference type="Pfam" id="PF24883"/>
    </source>
</evidence>
<evidence type="ECO:0000256" key="1">
    <source>
        <dbReference type="ARBA" id="ARBA00022737"/>
    </source>
</evidence>
<keyword evidence="1" id="KW-0677">Repeat</keyword>
<evidence type="ECO:0000313" key="4">
    <source>
        <dbReference type="Proteomes" id="UP000077266"/>
    </source>
</evidence>
<dbReference type="InterPro" id="IPR027417">
    <property type="entry name" value="P-loop_NTPase"/>
</dbReference>
<keyword evidence="4" id="KW-1185">Reference proteome</keyword>
<dbReference type="OrthoDB" id="2928561at2759"/>
<organism evidence="3 4">
    <name type="scientific">Exidia glandulosa HHB12029</name>
    <dbReference type="NCBI Taxonomy" id="1314781"/>
    <lineage>
        <taxon>Eukaryota</taxon>
        <taxon>Fungi</taxon>
        <taxon>Dikarya</taxon>
        <taxon>Basidiomycota</taxon>
        <taxon>Agaricomycotina</taxon>
        <taxon>Agaricomycetes</taxon>
        <taxon>Auriculariales</taxon>
        <taxon>Exidiaceae</taxon>
        <taxon>Exidia</taxon>
    </lineage>
</organism>
<dbReference type="STRING" id="1314781.A0A165BY58"/>
<dbReference type="PANTHER" id="PTHR10039:SF17">
    <property type="entry name" value="FUNGAL STAND N-TERMINAL GOODBYE DOMAIN-CONTAINING PROTEIN-RELATED"/>
    <property type="match status" value="1"/>
</dbReference>
<protein>
    <recommendedName>
        <fullName evidence="2">Nephrocystin 3-like N-terminal domain-containing protein</fullName>
    </recommendedName>
</protein>
<name>A0A165BY58_EXIGL</name>
<dbReference type="Proteomes" id="UP000077266">
    <property type="component" value="Unassembled WGS sequence"/>
</dbReference>
<feature type="domain" description="Nephrocystin 3-like N-terminal" evidence="2">
    <location>
        <begin position="145"/>
        <end position="280"/>
    </location>
</feature>
<evidence type="ECO:0000313" key="3">
    <source>
        <dbReference type="EMBL" id="KZV81465.1"/>
    </source>
</evidence>
<reference evidence="3 4" key="1">
    <citation type="journal article" date="2016" name="Mol. Biol. Evol.">
        <title>Comparative Genomics of Early-Diverging Mushroom-Forming Fungi Provides Insights into the Origins of Lignocellulose Decay Capabilities.</title>
        <authorList>
            <person name="Nagy L.G."/>
            <person name="Riley R."/>
            <person name="Tritt A."/>
            <person name="Adam C."/>
            <person name="Daum C."/>
            <person name="Floudas D."/>
            <person name="Sun H."/>
            <person name="Yadav J.S."/>
            <person name="Pangilinan J."/>
            <person name="Larsson K.H."/>
            <person name="Matsuura K."/>
            <person name="Barry K."/>
            <person name="Labutti K."/>
            <person name="Kuo R."/>
            <person name="Ohm R.A."/>
            <person name="Bhattacharya S.S."/>
            <person name="Shirouzu T."/>
            <person name="Yoshinaga Y."/>
            <person name="Martin F.M."/>
            <person name="Grigoriev I.V."/>
            <person name="Hibbett D.S."/>
        </authorList>
    </citation>
    <scope>NUCLEOTIDE SEQUENCE [LARGE SCALE GENOMIC DNA]</scope>
    <source>
        <strain evidence="3 4">HHB12029</strain>
    </source>
</reference>